<protein>
    <recommendedName>
        <fullName evidence="15">Caspase-8</fullName>
        <ecNumber evidence="14">3.4.22.61</ecNumber>
    </recommendedName>
</protein>
<comment type="caution">
    <text evidence="20">The sequence shown here is derived from an EMBL/GenBank/DDBJ whole genome shotgun (WGS) entry which is preliminary data.</text>
</comment>
<dbReference type="InterPro" id="IPR015917">
    <property type="entry name" value="Pept_C14A"/>
</dbReference>
<evidence type="ECO:0000256" key="14">
    <source>
        <dbReference type="ARBA" id="ARBA00066479"/>
    </source>
</evidence>
<dbReference type="EMBL" id="WNYA01000008">
    <property type="protein sequence ID" value="KAG8558891.1"/>
    <property type="molecule type" value="Genomic_DNA"/>
</dbReference>
<feature type="domain" description="DED" evidence="17">
    <location>
        <begin position="2"/>
        <end position="80"/>
    </location>
</feature>
<evidence type="ECO:0000256" key="8">
    <source>
        <dbReference type="ARBA" id="ARBA00022737"/>
    </source>
</evidence>
<dbReference type="CDD" id="cd00032">
    <property type="entry name" value="CASc"/>
    <property type="match status" value="1"/>
</dbReference>
<evidence type="ECO:0000259" key="18">
    <source>
        <dbReference type="PROSITE" id="PS50207"/>
    </source>
</evidence>
<comment type="catalytic activity">
    <reaction evidence="13">
        <text>Strict requirement for Asp at position P1 and has a preferred cleavage sequence of (Leu/Asp/Val)-Glu-Thr-Asp-|-(Gly/Ser/Ala).</text>
        <dbReference type="EC" id="3.4.22.61"/>
    </reaction>
</comment>
<keyword evidence="12" id="KW-0539">Nucleus</keyword>
<dbReference type="PROSITE" id="PS50207">
    <property type="entry name" value="CASPASE_P10"/>
    <property type="match status" value="1"/>
</dbReference>
<dbReference type="SUPFAM" id="SSF47986">
    <property type="entry name" value="DEATH domain"/>
    <property type="match status" value="2"/>
</dbReference>
<dbReference type="Gene3D" id="1.10.533.10">
    <property type="entry name" value="Death Domain, Fas"/>
    <property type="match status" value="2"/>
</dbReference>
<proteinExistence type="inferred from homology"/>
<dbReference type="FunFam" id="1.10.533.10:FF:000016">
    <property type="entry name" value="CASP8 and FADD-like apoptosis regulator"/>
    <property type="match status" value="1"/>
</dbReference>
<dbReference type="EMBL" id="WNYA01000008">
    <property type="protein sequence ID" value="KAG8558892.1"/>
    <property type="molecule type" value="Genomic_DNA"/>
</dbReference>
<evidence type="ECO:0000313" key="20">
    <source>
        <dbReference type="EMBL" id="KAG8558891.1"/>
    </source>
</evidence>
<dbReference type="Proteomes" id="UP000824782">
    <property type="component" value="Unassembled WGS sequence"/>
</dbReference>
<dbReference type="GO" id="GO:0005737">
    <property type="term" value="C:cytoplasm"/>
    <property type="evidence" value="ECO:0007669"/>
    <property type="project" value="UniProtKB-SubCell"/>
</dbReference>
<dbReference type="GO" id="GO:0005634">
    <property type="term" value="C:nucleus"/>
    <property type="evidence" value="ECO:0007669"/>
    <property type="project" value="UniProtKB-SubCell"/>
</dbReference>
<dbReference type="PROSITE" id="PS50168">
    <property type="entry name" value="DED"/>
    <property type="match status" value="2"/>
</dbReference>
<evidence type="ECO:0000256" key="6">
    <source>
        <dbReference type="ARBA" id="ARBA00022670"/>
    </source>
</evidence>
<evidence type="ECO:0000259" key="17">
    <source>
        <dbReference type="PROSITE" id="PS50168"/>
    </source>
</evidence>
<gene>
    <name evidence="20" type="ORF">GDO81_017178</name>
</gene>
<dbReference type="FunFam" id="3.40.50.1460:FF:000008">
    <property type="entry name" value="caspase-8 isoform X1"/>
    <property type="match status" value="1"/>
</dbReference>
<dbReference type="InterPro" id="IPR002138">
    <property type="entry name" value="Pept_C14_p10"/>
</dbReference>
<reference evidence="20" key="1">
    <citation type="thesis" date="2020" institute="ProQuest LLC" country="789 East Eisenhower Parkway, Ann Arbor, MI, USA">
        <title>Comparative Genomics and Chromosome Evolution.</title>
        <authorList>
            <person name="Mudd A.B."/>
        </authorList>
    </citation>
    <scope>NUCLEOTIDE SEQUENCE</scope>
    <source>
        <strain evidence="20">237g6f4</strain>
        <tissue evidence="20">Blood</tissue>
    </source>
</reference>
<comment type="similarity">
    <text evidence="3 16">Belongs to the peptidase C14A family.</text>
</comment>
<dbReference type="GO" id="GO:0005886">
    <property type="term" value="C:plasma membrane"/>
    <property type="evidence" value="ECO:0007669"/>
    <property type="project" value="UniProtKB-ARBA"/>
</dbReference>
<evidence type="ECO:0000256" key="10">
    <source>
        <dbReference type="ARBA" id="ARBA00022807"/>
    </source>
</evidence>
<evidence type="ECO:0000256" key="5">
    <source>
        <dbReference type="ARBA" id="ARBA00022553"/>
    </source>
</evidence>
<feature type="domain" description="Caspase family p10" evidence="18">
    <location>
        <begin position="406"/>
        <end position="498"/>
    </location>
</feature>
<dbReference type="EC" id="3.4.22.61" evidence="14"/>
<dbReference type="SMART" id="SM00115">
    <property type="entry name" value="CASc"/>
    <property type="match status" value="1"/>
</dbReference>
<dbReference type="PANTHER" id="PTHR48169:SF7">
    <property type="entry name" value="CASPASE 10"/>
    <property type="match status" value="1"/>
</dbReference>
<dbReference type="SUPFAM" id="SSF52129">
    <property type="entry name" value="Caspase-like"/>
    <property type="match status" value="1"/>
</dbReference>
<dbReference type="Pfam" id="PF00656">
    <property type="entry name" value="Peptidase_C14"/>
    <property type="match status" value="1"/>
</dbReference>
<keyword evidence="7" id="KW-0053">Apoptosis</keyword>
<accession>A0AAV7AIE7</accession>
<dbReference type="Pfam" id="PF01335">
    <property type="entry name" value="DED"/>
    <property type="match status" value="2"/>
</dbReference>
<dbReference type="InterPro" id="IPR033139">
    <property type="entry name" value="Caspase_cys_AS"/>
</dbReference>
<organism evidence="20 21">
    <name type="scientific">Engystomops pustulosus</name>
    <name type="common">Tungara frog</name>
    <name type="synonym">Physalaemus pustulosus</name>
    <dbReference type="NCBI Taxonomy" id="76066"/>
    <lineage>
        <taxon>Eukaryota</taxon>
        <taxon>Metazoa</taxon>
        <taxon>Chordata</taxon>
        <taxon>Craniata</taxon>
        <taxon>Vertebrata</taxon>
        <taxon>Euteleostomi</taxon>
        <taxon>Amphibia</taxon>
        <taxon>Batrachia</taxon>
        <taxon>Anura</taxon>
        <taxon>Neobatrachia</taxon>
        <taxon>Hyloidea</taxon>
        <taxon>Leptodactylidae</taxon>
        <taxon>Leiuperinae</taxon>
        <taxon>Engystomops</taxon>
    </lineage>
</organism>
<evidence type="ECO:0000256" key="9">
    <source>
        <dbReference type="ARBA" id="ARBA00022801"/>
    </source>
</evidence>
<dbReference type="GO" id="GO:0004197">
    <property type="term" value="F:cysteine-type endopeptidase activity"/>
    <property type="evidence" value="ECO:0007669"/>
    <property type="project" value="InterPro"/>
</dbReference>
<evidence type="ECO:0000256" key="2">
    <source>
        <dbReference type="ARBA" id="ARBA00004496"/>
    </source>
</evidence>
<evidence type="ECO:0000256" key="16">
    <source>
        <dbReference type="RuleBase" id="RU003971"/>
    </source>
</evidence>
<dbReference type="SMART" id="SM00031">
    <property type="entry name" value="DED"/>
    <property type="match status" value="2"/>
</dbReference>
<keyword evidence="6" id="KW-0645">Protease</keyword>
<evidence type="ECO:0000256" key="12">
    <source>
        <dbReference type="ARBA" id="ARBA00023242"/>
    </source>
</evidence>
<dbReference type="InterPro" id="IPR001875">
    <property type="entry name" value="DED_dom"/>
</dbReference>
<evidence type="ECO:0000256" key="4">
    <source>
        <dbReference type="ARBA" id="ARBA00022490"/>
    </source>
</evidence>
<dbReference type="InterPro" id="IPR011029">
    <property type="entry name" value="DEATH-like_dom_sf"/>
</dbReference>
<keyword evidence="4" id="KW-0963">Cytoplasm</keyword>
<keyword evidence="21" id="KW-1185">Reference proteome</keyword>
<dbReference type="GO" id="GO:0032991">
    <property type="term" value="C:protein-containing complex"/>
    <property type="evidence" value="ECO:0007669"/>
    <property type="project" value="UniProtKB-ARBA"/>
</dbReference>
<dbReference type="AlphaFoldDB" id="A0AAV7AIE7"/>
<feature type="domain" description="Caspase family p20" evidence="19">
    <location>
        <begin position="262"/>
        <end position="384"/>
    </location>
</feature>
<evidence type="ECO:0000256" key="3">
    <source>
        <dbReference type="ARBA" id="ARBA00010134"/>
    </source>
</evidence>
<dbReference type="GO" id="GO:0043065">
    <property type="term" value="P:positive regulation of apoptotic process"/>
    <property type="evidence" value="ECO:0007669"/>
    <property type="project" value="UniProtKB-ARBA"/>
</dbReference>
<dbReference type="Gene3D" id="3.40.50.1460">
    <property type="match status" value="1"/>
</dbReference>
<dbReference type="CDD" id="cd08792">
    <property type="entry name" value="DED_Caspase_8_10_r1"/>
    <property type="match status" value="1"/>
</dbReference>
<evidence type="ECO:0000256" key="11">
    <source>
        <dbReference type="ARBA" id="ARBA00023145"/>
    </source>
</evidence>
<dbReference type="InterPro" id="IPR029030">
    <property type="entry name" value="Caspase-like_dom_sf"/>
</dbReference>
<evidence type="ECO:0000259" key="19">
    <source>
        <dbReference type="PROSITE" id="PS50208"/>
    </source>
</evidence>
<keyword evidence="5" id="KW-0597">Phosphoprotein</keyword>
<dbReference type="InterPro" id="IPR001309">
    <property type="entry name" value="Pept_C14_p20"/>
</dbReference>
<dbReference type="InterPro" id="IPR016129">
    <property type="entry name" value="Caspase_his_AS"/>
</dbReference>
<dbReference type="GO" id="GO:0051604">
    <property type="term" value="P:protein maturation"/>
    <property type="evidence" value="ECO:0007669"/>
    <property type="project" value="UniProtKB-ARBA"/>
</dbReference>
<dbReference type="InterPro" id="IPR011600">
    <property type="entry name" value="Pept_C14_caspase"/>
</dbReference>
<keyword evidence="11" id="KW-0865">Zymogen</keyword>
<evidence type="ECO:0000256" key="15">
    <source>
        <dbReference type="ARBA" id="ARBA00068172"/>
    </source>
</evidence>
<keyword evidence="9" id="KW-0378">Hydrolase</keyword>
<dbReference type="PRINTS" id="PR00376">
    <property type="entry name" value="IL1BCENZYME"/>
</dbReference>
<evidence type="ECO:0000256" key="7">
    <source>
        <dbReference type="ARBA" id="ARBA00022703"/>
    </source>
</evidence>
<dbReference type="PROSITE" id="PS01122">
    <property type="entry name" value="CASPASE_CYS"/>
    <property type="match status" value="1"/>
</dbReference>
<name>A0AAV7AIE7_ENGPU</name>
<dbReference type="PROSITE" id="PS01121">
    <property type="entry name" value="CASPASE_HIS"/>
    <property type="match status" value="1"/>
</dbReference>
<dbReference type="PROSITE" id="PS50208">
    <property type="entry name" value="CASPASE_P20"/>
    <property type="match status" value="1"/>
</dbReference>
<dbReference type="GO" id="GO:0006915">
    <property type="term" value="P:apoptotic process"/>
    <property type="evidence" value="ECO:0007669"/>
    <property type="project" value="UniProtKB-KW"/>
</dbReference>
<evidence type="ECO:0000313" key="21">
    <source>
        <dbReference type="Proteomes" id="UP000824782"/>
    </source>
</evidence>
<keyword evidence="10" id="KW-0788">Thiol protease</keyword>
<dbReference type="GO" id="GO:0006508">
    <property type="term" value="P:proteolysis"/>
    <property type="evidence" value="ECO:0007669"/>
    <property type="project" value="UniProtKB-KW"/>
</dbReference>
<keyword evidence="8" id="KW-0677">Repeat</keyword>
<sequence>MDFNSKLYKIDFELTQEDLESLKFLCLDLLPNKRLLAIKSNLDLFQELEKQSLIEESSYGLLAELLYIIGQHSLLKILDTNKWAVRDALKEKSIVSLYRKMLFELYEDITSEDLRSLLFLLKIPKKYEENKKFLDVLIYLEKNDQISEDNLDVLEMAVRNVSQELLRKISDYKKLREIQKEIQKARTQSVSSVDECEDKTPLSLEVVEVPTKDRNDSIGELIQHISETASEKDLMGENTDHMSDLSLNEQSEKEFYQMNRKHRGYCLIINNSEFAKNDPRLGTEKDAESLHNVFSWLGLEVEIRKELLTDEIQECLMEFSKRDHTDRDCFICCILTHGKSQVVLGTDSEPLPISKVTSYFSPKNCRTLAGKPKLFFIQACQGLDTQGAHPIEADADAIPAVEQRKATITIPYDADVLVGMSTVDGYYSFRHIKKGTWYIQALCDNLTKMVPRGEDILSILTKVNKDVSEKEYSKDGKITLKQMPQPAYTLRRKLVFPKPLEPYKPLSQQTN</sequence>
<feature type="domain" description="DED" evidence="17">
    <location>
        <begin position="97"/>
        <end position="171"/>
    </location>
</feature>
<evidence type="ECO:0000256" key="13">
    <source>
        <dbReference type="ARBA" id="ARBA00051626"/>
    </source>
</evidence>
<comment type="subcellular location">
    <subcellularLocation>
        <location evidence="2">Cytoplasm</location>
    </subcellularLocation>
    <subcellularLocation>
        <location evidence="1">Nucleus</location>
    </subcellularLocation>
</comment>
<evidence type="ECO:0000256" key="1">
    <source>
        <dbReference type="ARBA" id="ARBA00004123"/>
    </source>
</evidence>
<dbReference type="PANTHER" id="PTHR48169">
    <property type="entry name" value="DED DOMAIN-CONTAINING PROTEIN"/>
    <property type="match status" value="1"/>
</dbReference>